<sequence length="78" mass="8420">MKGQGSELDRRQSVGFFPAGGIVQGIEENEIQDGMVPYEIAENPGFFMECALFLEGVFALPFAPGPAMFEKGFAGTKN</sequence>
<gene>
    <name evidence="1" type="ORF">L596_008827</name>
</gene>
<comment type="caution">
    <text evidence="1">The sequence shown here is derived from an EMBL/GenBank/DDBJ whole genome shotgun (WGS) entry which is preliminary data.</text>
</comment>
<reference evidence="1 2" key="2">
    <citation type="journal article" date="2019" name="G3 (Bethesda)">
        <title>Hybrid Assembly of the Genome of the Entomopathogenic Nematode Steinernema carpocapsae Identifies the X-Chromosome.</title>
        <authorList>
            <person name="Serra L."/>
            <person name="Macchietto M."/>
            <person name="Macias-Munoz A."/>
            <person name="McGill C.J."/>
            <person name="Rodriguez I.M."/>
            <person name="Rodriguez B."/>
            <person name="Murad R."/>
            <person name="Mortazavi A."/>
        </authorList>
    </citation>
    <scope>NUCLEOTIDE SEQUENCE [LARGE SCALE GENOMIC DNA]</scope>
    <source>
        <strain evidence="1 2">ALL</strain>
    </source>
</reference>
<evidence type="ECO:0000313" key="2">
    <source>
        <dbReference type="Proteomes" id="UP000298663"/>
    </source>
</evidence>
<dbReference type="EMBL" id="AZBU02000002">
    <property type="protein sequence ID" value="TKR94560.1"/>
    <property type="molecule type" value="Genomic_DNA"/>
</dbReference>
<evidence type="ECO:0000313" key="1">
    <source>
        <dbReference type="EMBL" id="TKR94560.1"/>
    </source>
</evidence>
<accession>A0A4U5PDV5</accession>
<keyword evidence="2" id="KW-1185">Reference proteome</keyword>
<protein>
    <submittedName>
        <fullName evidence="1">Uncharacterized protein</fullName>
    </submittedName>
</protein>
<dbReference type="AlphaFoldDB" id="A0A4U5PDV5"/>
<dbReference type="Proteomes" id="UP000298663">
    <property type="component" value="Unassembled WGS sequence"/>
</dbReference>
<name>A0A4U5PDV5_STECR</name>
<reference evidence="1 2" key="1">
    <citation type="journal article" date="2015" name="Genome Biol.">
        <title>Comparative genomics of Steinernema reveals deeply conserved gene regulatory networks.</title>
        <authorList>
            <person name="Dillman A.R."/>
            <person name="Macchietto M."/>
            <person name="Porter C.F."/>
            <person name="Rogers A."/>
            <person name="Williams B."/>
            <person name="Antoshechkin I."/>
            <person name="Lee M.M."/>
            <person name="Goodwin Z."/>
            <person name="Lu X."/>
            <person name="Lewis E.E."/>
            <person name="Goodrich-Blair H."/>
            <person name="Stock S.P."/>
            <person name="Adams B.J."/>
            <person name="Sternberg P.W."/>
            <person name="Mortazavi A."/>
        </authorList>
    </citation>
    <scope>NUCLEOTIDE SEQUENCE [LARGE SCALE GENOMIC DNA]</scope>
    <source>
        <strain evidence="1 2">ALL</strain>
    </source>
</reference>
<organism evidence="1 2">
    <name type="scientific">Steinernema carpocapsae</name>
    <name type="common">Entomopathogenic nematode</name>
    <dbReference type="NCBI Taxonomy" id="34508"/>
    <lineage>
        <taxon>Eukaryota</taxon>
        <taxon>Metazoa</taxon>
        <taxon>Ecdysozoa</taxon>
        <taxon>Nematoda</taxon>
        <taxon>Chromadorea</taxon>
        <taxon>Rhabditida</taxon>
        <taxon>Tylenchina</taxon>
        <taxon>Panagrolaimomorpha</taxon>
        <taxon>Strongyloidoidea</taxon>
        <taxon>Steinernematidae</taxon>
        <taxon>Steinernema</taxon>
    </lineage>
</organism>
<proteinExistence type="predicted"/>